<gene>
    <name evidence="1" type="ORF">RHGRI_038659</name>
</gene>
<keyword evidence="2" id="KW-1185">Reference proteome</keyword>
<evidence type="ECO:0000313" key="1">
    <source>
        <dbReference type="EMBL" id="KAG5512928.1"/>
    </source>
</evidence>
<name>A0AAV6HJE9_9ERIC</name>
<protein>
    <submittedName>
        <fullName evidence="1">Uncharacterized protein</fullName>
    </submittedName>
</protein>
<comment type="caution">
    <text evidence="1">The sequence shown here is derived from an EMBL/GenBank/DDBJ whole genome shotgun (WGS) entry which is preliminary data.</text>
</comment>
<sequence>MIPATRSIPSLELLEDGGVVLQQGQLDHPSMDPSSNGQNVVTAERNILMASSSKEGKRKMQDREHKKAGVKIEVSLDKILKCSNMKLNFAARELKGLSGGQHTLSEGEPSIVPIMHTRGGAHFLNYEFVFKRLTEQNDWPIKYPENTPIQDNGYGITFSFMFDASLRQRKTTGILDAVFCTPSSLGAKKVADRP</sequence>
<organism evidence="1 2">
    <name type="scientific">Rhododendron griersonianum</name>
    <dbReference type="NCBI Taxonomy" id="479676"/>
    <lineage>
        <taxon>Eukaryota</taxon>
        <taxon>Viridiplantae</taxon>
        <taxon>Streptophyta</taxon>
        <taxon>Embryophyta</taxon>
        <taxon>Tracheophyta</taxon>
        <taxon>Spermatophyta</taxon>
        <taxon>Magnoliopsida</taxon>
        <taxon>eudicotyledons</taxon>
        <taxon>Gunneridae</taxon>
        <taxon>Pentapetalae</taxon>
        <taxon>asterids</taxon>
        <taxon>Ericales</taxon>
        <taxon>Ericaceae</taxon>
        <taxon>Ericoideae</taxon>
        <taxon>Rhodoreae</taxon>
        <taxon>Rhododendron</taxon>
    </lineage>
</organism>
<dbReference type="Proteomes" id="UP000823749">
    <property type="component" value="Unassembled WGS sequence"/>
</dbReference>
<proteinExistence type="predicted"/>
<reference evidence="1" key="1">
    <citation type="submission" date="2020-08" db="EMBL/GenBank/DDBJ databases">
        <title>Plant Genome Project.</title>
        <authorList>
            <person name="Zhang R.-G."/>
        </authorList>
    </citation>
    <scope>NUCLEOTIDE SEQUENCE</scope>
    <source>
        <strain evidence="1">WSP0</strain>
        <tissue evidence="1">Leaf</tissue>
    </source>
</reference>
<evidence type="ECO:0000313" key="2">
    <source>
        <dbReference type="Proteomes" id="UP000823749"/>
    </source>
</evidence>
<dbReference type="AlphaFoldDB" id="A0AAV6HJE9"/>
<dbReference type="EMBL" id="JACTNZ010000032">
    <property type="protein sequence ID" value="KAG5512928.1"/>
    <property type="molecule type" value="Genomic_DNA"/>
</dbReference>
<accession>A0AAV6HJE9</accession>